<feature type="compositionally biased region" description="Basic and acidic residues" evidence="10">
    <location>
        <begin position="147"/>
        <end position="162"/>
    </location>
</feature>
<proteinExistence type="predicted"/>
<dbReference type="GO" id="GO:0008380">
    <property type="term" value="P:RNA splicing"/>
    <property type="evidence" value="ECO:0007669"/>
    <property type="project" value="UniProtKB-KW"/>
</dbReference>
<evidence type="ECO:0000313" key="14">
    <source>
        <dbReference type="Proteomes" id="UP000238479"/>
    </source>
</evidence>
<comment type="caution">
    <text evidence="13">The sequence shown here is derived from an EMBL/GenBank/DDBJ whole genome shotgun (WGS) entry which is preliminary data.</text>
</comment>
<keyword evidence="4" id="KW-0547">Nucleotide-binding</keyword>
<dbReference type="InterPro" id="IPR048333">
    <property type="entry name" value="HA2_WH"/>
</dbReference>
<dbReference type="CDD" id="cd18791">
    <property type="entry name" value="SF2_C_RHA"/>
    <property type="match status" value="1"/>
</dbReference>
<dbReference type="Gramene" id="PRQ46760">
    <property type="protein sequence ID" value="PRQ46760"/>
    <property type="gene ID" value="RchiOBHm_Chr2g0092491"/>
</dbReference>
<dbReference type="EC" id="3.6.4.13" evidence="1"/>
<dbReference type="Pfam" id="PF07717">
    <property type="entry name" value="OB_NTP_bind"/>
    <property type="match status" value="1"/>
</dbReference>
<evidence type="ECO:0000256" key="8">
    <source>
        <dbReference type="ARBA" id="ARBA00023187"/>
    </source>
</evidence>
<accession>A0A2P6RJZ5</accession>
<dbReference type="Pfam" id="PF00271">
    <property type="entry name" value="Helicase_C"/>
    <property type="match status" value="1"/>
</dbReference>
<dbReference type="PANTHER" id="PTHR18934:SF83">
    <property type="entry name" value="PRE-MRNA-SPLICING FACTOR ATP-DEPENDENT RNA HELICASE DHX16"/>
    <property type="match status" value="1"/>
</dbReference>
<dbReference type="AlphaFoldDB" id="A0A2P6RJZ5"/>
<dbReference type="SUPFAM" id="SSF52540">
    <property type="entry name" value="P-loop containing nucleoside triphosphate hydrolases"/>
    <property type="match status" value="1"/>
</dbReference>
<dbReference type="OMA" id="GWIFENC"/>
<keyword evidence="8" id="KW-0508">mRNA splicing</keyword>
<dbReference type="GO" id="GO:0003724">
    <property type="term" value="F:RNA helicase activity"/>
    <property type="evidence" value="ECO:0007669"/>
    <property type="project" value="UniProtKB-EC"/>
</dbReference>
<evidence type="ECO:0000256" key="5">
    <source>
        <dbReference type="ARBA" id="ARBA00022801"/>
    </source>
</evidence>
<dbReference type="Gene3D" id="3.40.50.300">
    <property type="entry name" value="P-loop containing nucleotide triphosphate hydrolases"/>
    <property type="match status" value="3"/>
</dbReference>
<dbReference type="GO" id="GO:0016887">
    <property type="term" value="F:ATP hydrolysis activity"/>
    <property type="evidence" value="ECO:0007669"/>
    <property type="project" value="RHEA"/>
</dbReference>
<dbReference type="GO" id="GO:0006397">
    <property type="term" value="P:mRNA processing"/>
    <property type="evidence" value="ECO:0007669"/>
    <property type="project" value="UniProtKB-KW"/>
</dbReference>
<dbReference type="InterPro" id="IPR011709">
    <property type="entry name" value="DEAD-box_helicase_OB_fold"/>
</dbReference>
<dbReference type="STRING" id="74649.A0A2P6RJZ5"/>
<gene>
    <name evidence="13" type="ORF">RchiOBHm_Chr2g0092491</name>
</gene>
<dbReference type="SMART" id="SM00847">
    <property type="entry name" value="HA2"/>
    <property type="match status" value="1"/>
</dbReference>
<dbReference type="Pfam" id="PF04408">
    <property type="entry name" value="WHD_HA2"/>
    <property type="match status" value="1"/>
</dbReference>
<dbReference type="PROSITE" id="PS00690">
    <property type="entry name" value="DEAH_ATP_HELICASE"/>
    <property type="match status" value="1"/>
</dbReference>
<dbReference type="InterPro" id="IPR007502">
    <property type="entry name" value="Helicase-assoc_dom"/>
</dbReference>
<evidence type="ECO:0000256" key="9">
    <source>
        <dbReference type="ARBA" id="ARBA00047984"/>
    </source>
</evidence>
<dbReference type="SMART" id="SM00487">
    <property type="entry name" value="DEXDc"/>
    <property type="match status" value="1"/>
</dbReference>
<evidence type="ECO:0000256" key="1">
    <source>
        <dbReference type="ARBA" id="ARBA00012552"/>
    </source>
</evidence>
<feature type="compositionally biased region" description="Basic and acidic residues" evidence="10">
    <location>
        <begin position="171"/>
        <end position="193"/>
    </location>
</feature>
<dbReference type="GO" id="GO:0003723">
    <property type="term" value="F:RNA binding"/>
    <property type="evidence" value="ECO:0007669"/>
    <property type="project" value="TreeGrafter"/>
</dbReference>
<evidence type="ECO:0000256" key="4">
    <source>
        <dbReference type="ARBA" id="ARBA00022741"/>
    </source>
</evidence>
<dbReference type="PROSITE" id="PS51192">
    <property type="entry name" value="HELICASE_ATP_BIND_1"/>
    <property type="match status" value="1"/>
</dbReference>
<evidence type="ECO:0000256" key="3">
    <source>
        <dbReference type="ARBA" id="ARBA00022728"/>
    </source>
</evidence>
<evidence type="ECO:0000256" key="10">
    <source>
        <dbReference type="SAM" id="MobiDB-lite"/>
    </source>
</evidence>
<dbReference type="InterPro" id="IPR027417">
    <property type="entry name" value="P-loop_NTPase"/>
</dbReference>
<dbReference type="Proteomes" id="UP000238479">
    <property type="component" value="Chromosome 2"/>
</dbReference>
<dbReference type="InterPro" id="IPR001650">
    <property type="entry name" value="Helicase_C-like"/>
</dbReference>
<keyword evidence="7" id="KW-0067">ATP-binding</keyword>
<evidence type="ECO:0000259" key="11">
    <source>
        <dbReference type="PROSITE" id="PS51192"/>
    </source>
</evidence>
<dbReference type="PROSITE" id="PS51194">
    <property type="entry name" value="HELICASE_CTER"/>
    <property type="match status" value="1"/>
</dbReference>
<dbReference type="InterPro" id="IPR002464">
    <property type="entry name" value="DNA/RNA_helicase_DEAH_CS"/>
</dbReference>
<dbReference type="FunFam" id="3.40.50.300:FF:000007">
    <property type="entry name" value="Pre-mRNA-splicing factor ATP-dependent RNA helicase"/>
    <property type="match status" value="1"/>
</dbReference>
<protein>
    <recommendedName>
        <fullName evidence="1">RNA helicase</fullName>
        <ecNumber evidence="1">3.6.4.13</ecNumber>
    </recommendedName>
</protein>
<dbReference type="EMBL" id="PDCK01000040">
    <property type="protein sequence ID" value="PRQ46760.1"/>
    <property type="molecule type" value="Genomic_DNA"/>
</dbReference>
<keyword evidence="14" id="KW-1185">Reference proteome</keyword>
<dbReference type="GO" id="GO:0071013">
    <property type="term" value="C:catalytic step 2 spliceosome"/>
    <property type="evidence" value="ECO:0007669"/>
    <property type="project" value="TreeGrafter"/>
</dbReference>
<dbReference type="PANTHER" id="PTHR18934">
    <property type="entry name" value="ATP-DEPENDENT RNA HELICASE"/>
    <property type="match status" value="1"/>
</dbReference>
<evidence type="ECO:0000256" key="6">
    <source>
        <dbReference type="ARBA" id="ARBA00022806"/>
    </source>
</evidence>
<keyword evidence="5 13" id="KW-0378">Hydrolase</keyword>
<name>A0A2P6RJZ5_ROSCH</name>
<feature type="domain" description="Helicase C-terminal" evidence="12">
    <location>
        <begin position="577"/>
        <end position="742"/>
    </location>
</feature>
<evidence type="ECO:0000313" key="13">
    <source>
        <dbReference type="EMBL" id="PRQ46760.1"/>
    </source>
</evidence>
<dbReference type="Gene3D" id="1.20.120.1080">
    <property type="match status" value="1"/>
</dbReference>
<keyword evidence="6 13" id="KW-0347">Helicase</keyword>
<dbReference type="InterPro" id="IPR014001">
    <property type="entry name" value="Helicase_ATP-bd"/>
</dbReference>
<comment type="catalytic activity">
    <reaction evidence="9">
        <text>ATP + H2O = ADP + phosphate + H(+)</text>
        <dbReference type="Rhea" id="RHEA:13065"/>
        <dbReference type="ChEBI" id="CHEBI:15377"/>
        <dbReference type="ChEBI" id="CHEBI:15378"/>
        <dbReference type="ChEBI" id="CHEBI:30616"/>
        <dbReference type="ChEBI" id="CHEBI:43474"/>
        <dbReference type="ChEBI" id="CHEBI:456216"/>
        <dbReference type="EC" id="3.6.4.13"/>
    </reaction>
</comment>
<feature type="compositionally biased region" description="Basic and acidic residues" evidence="10">
    <location>
        <begin position="204"/>
        <end position="219"/>
    </location>
</feature>
<evidence type="ECO:0000259" key="12">
    <source>
        <dbReference type="PROSITE" id="PS51194"/>
    </source>
</evidence>
<dbReference type="SMART" id="SM00490">
    <property type="entry name" value="HELICc"/>
    <property type="match status" value="1"/>
</dbReference>
<keyword evidence="3" id="KW-0747">Spliceosome</keyword>
<sequence>MGCESNLKTWVSDKLIALLGYSNPVVVQYVIGLTKKANSQAGLVDKLVEFGFASSTETGAFAADIFARVCGETSGLKQCGKQERGGAMPVRMMQRTYVLLDSDDDGDAERCSVEVVSHSVSVTVDFNKKRFRKRPLGQRDGDDDEVIAERVKRRNLPDKDDHEDGSESEEERLRDQREREKLEQSIRKRDAAATRKLTKKNLRRKGEEEAVRKTNGDVEGLRRASRQEYLKERERKKMDQMRDDVEDECYLFEGVKLTEAENRELSYKKQILELMRKPLGLDEAENVTEYRMPDAYDDEERGVTQQKRFSVALQRYKDDSSGDKMNLFGQQKSWEDQQLGKATLEFGSKNKKRVSDEYDFVYEDQIEFVRGLVIEDDKYDKFEDDKQLQSTKLLESREKTLKMFQGERKTLPIFSFHDELLQAVKDHQVLVIVGETGSGKTTQIPQYLHEAGYTKHGKIGCTQPRRVAAMSVAARVSQEMGVKLGHEVDLASYSVLMVDEAHERTLSTDILFALVKDIARFRPSFKLLISSATLDAVKFSNYFDYAPIFNIPGRRFPVDIYHTKAPEADYLDAAIAAAIQIHVREPPGDILVFLTGQEDIETASETLKYRTSGLGRNISELIICPIYANLPTEQQAKIFEPTPEGARKVVLATNIAETSLTIDGIKYVIDCGYCKMKSYNPRTGMESLQVTPISKASARQRAGRSGRTGPGKLKSLGIHDLIHFDFMDPPPSEALLKALELLFALSALNKMGELTKVGRRMAEFPLDPMLSKMVDKQVYADNARRTFHTGDTGDHIALLNVYNTWTETNYSSQWSYENYINARSMKRARDIRDQLKRLLERVEIELTSNLDDLESIKKAITSGFFPHCARLRKNGSYKIVKHQQVASIHPSSGLSQEFPTWVLYHELVLTSKEYMRQVTELKPEWLLEIAPHYYQLKDVDAALTFKKTSNGNVV</sequence>
<feature type="domain" description="Helicase ATP-binding" evidence="11">
    <location>
        <begin position="421"/>
        <end position="552"/>
    </location>
</feature>
<dbReference type="GO" id="GO:0005524">
    <property type="term" value="F:ATP binding"/>
    <property type="evidence" value="ECO:0007669"/>
    <property type="project" value="UniProtKB-KW"/>
</dbReference>
<keyword evidence="2" id="KW-0507">mRNA processing</keyword>
<feature type="region of interest" description="Disordered" evidence="10">
    <location>
        <begin position="134"/>
        <end position="219"/>
    </location>
</feature>
<evidence type="ECO:0000256" key="7">
    <source>
        <dbReference type="ARBA" id="ARBA00022840"/>
    </source>
</evidence>
<organism evidence="13 14">
    <name type="scientific">Rosa chinensis</name>
    <name type="common">China rose</name>
    <dbReference type="NCBI Taxonomy" id="74649"/>
    <lineage>
        <taxon>Eukaryota</taxon>
        <taxon>Viridiplantae</taxon>
        <taxon>Streptophyta</taxon>
        <taxon>Embryophyta</taxon>
        <taxon>Tracheophyta</taxon>
        <taxon>Spermatophyta</taxon>
        <taxon>Magnoliopsida</taxon>
        <taxon>eudicotyledons</taxon>
        <taxon>Gunneridae</taxon>
        <taxon>Pentapetalae</taxon>
        <taxon>rosids</taxon>
        <taxon>fabids</taxon>
        <taxon>Rosales</taxon>
        <taxon>Rosaceae</taxon>
        <taxon>Rosoideae</taxon>
        <taxon>Rosoideae incertae sedis</taxon>
        <taxon>Rosa</taxon>
    </lineage>
</organism>
<reference evidence="13 14" key="1">
    <citation type="journal article" date="2018" name="Nat. Genet.">
        <title>The Rosa genome provides new insights in the design of modern roses.</title>
        <authorList>
            <person name="Bendahmane M."/>
        </authorList>
    </citation>
    <scope>NUCLEOTIDE SEQUENCE [LARGE SCALE GENOMIC DNA]</scope>
    <source>
        <strain evidence="14">cv. Old Blush</strain>
    </source>
</reference>
<evidence type="ECO:0000256" key="2">
    <source>
        <dbReference type="ARBA" id="ARBA00022664"/>
    </source>
</evidence>